<feature type="compositionally biased region" description="Basic and acidic residues" evidence="1">
    <location>
        <begin position="730"/>
        <end position="748"/>
    </location>
</feature>
<keyword evidence="4" id="KW-1185">Reference proteome</keyword>
<reference evidence="3 4" key="1">
    <citation type="submission" date="2020-10" db="EMBL/GenBank/DDBJ databases">
        <title>Sequencing the genomes of 1000 actinobacteria strains.</title>
        <authorList>
            <person name="Klenk H.-P."/>
        </authorList>
    </citation>
    <scope>NUCLEOTIDE SEQUENCE [LARGE SCALE GENOMIC DNA]</scope>
    <source>
        <strain evidence="3 4">DSM 45157</strain>
    </source>
</reference>
<name>A0ABR9HGH1_9ACTN</name>
<evidence type="ECO:0000259" key="2">
    <source>
        <dbReference type="Pfam" id="PF23275"/>
    </source>
</evidence>
<evidence type="ECO:0000256" key="1">
    <source>
        <dbReference type="SAM" id="MobiDB-lite"/>
    </source>
</evidence>
<dbReference type="RefSeq" id="WP_191270215.1">
    <property type="nucleotide sequence ID" value="NZ_BMXJ01000003.1"/>
</dbReference>
<evidence type="ECO:0000313" key="4">
    <source>
        <dbReference type="Proteomes" id="UP000598217"/>
    </source>
</evidence>
<proteinExistence type="predicted"/>
<dbReference type="InterPro" id="IPR057037">
    <property type="entry name" value="TPR_rep_actino"/>
</dbReference>
<sequence>MPASTAGADVTPAIPSFDPPDTEVDVLKLTWEKAAAWKLAGRVLGDAQDGSRAIKNSAKEFSEIISTDISSANSYNSQEWQNACMALTYAASIAEMWCEDVEDFQEKRRKLINRYRTEAYAITDKVDSSGYYQPGTIWAVPKGPEAVREMLADLVARYQKTGQDSYQKLLDTAEKRAAMLEEGPEPKNLKLLVEAGILGWGAHNILGVDKDTPLPVSAEKAKELVRDLELFLRGGVEPDSRVTEALAVLAAVSDKARALQQAGGKRSGKLSDDEIEFLETFYGELEDMTPTGVVHVMPWLEGDSGPDWSAAERKAFATGVSNGLLALSDEDIGGGQERLPESVQDLANGIPFTAWRENGLSGSRAEGVDSHNWLADADDFSRLLRHSDPGLRGGTEFSSNLTLSTGHHLGNDHLAITREREKALGALLDVSTRNEEANHRVLTTAKAHPGSHTDDPRYDAARMPGFDSNADALLGLYGHDWKDGGEAVAGLTDWIPEFSRGTSAQADMAGTATVGLMETLAGNGDEKPFHDAADDSETRHSLAVTEINPELTESLVRIYENYEDDFILHENDTNRYATVSGPEERYLLHEPGDRALHLTNGTKEGFLQLLIADDRTAPIITASVEELERRVINTAVGDPTEGVAGVAGGRVGTIRTLLHDAMINEYTSRYDDSEEAKQHAADNWQTAFNISVAINNGVFGSVPGAGSGLATGGETILRLLEHPQKEEYLERWEKEAEEREEKRRKNDGVDPDYDPMSGFIDSKVQANRHAQLQLLQVYLDRGVVDPQTLKDSNLLPANHDVTAGHVFPAVVESMSQDPGGDFPRLDKVLEEASKKAGANGGNKDWVDDYLADMERSYEPEKYVPKSMKR</sequence>
<feature type="region of interest" description="Disordered" evidence="1">
    <location>
        <begin position="730"/>
        <end position="755"/>
    </location>
</feature>
<evidence type="ECO:0000313" key="3">
    <source>
        <dbReference type="EMBL" id="MBE1458135.1"/>
    </source>
</evidence>
<comment type="caution">
    <text evidence="3">The sequence shown here is derived from an EMBL/GenBank/DDBJ whole genome shotgun (WGS) entry which is preliminary data.</text>
</comment>
<dbReference type="Proteomes" id="UP000598217">
    <property type="component" value="Unassembled WGS sequence"/>
</dbReference>
<feature type="domain" description="TPR repeat" evidence="2">
    <location>
        <begin position="263"/>
        <end position="494"/>
    </location>
</feature>
<gene>
    <name evidence="3" type="ORF">H4W79_002349</name>
</gene>
<dbReference type="EMBL" id="JADBDY010000001">
    <property type="protein sequence ID" value="MBE1458135.1"/>
    <property type="molecule type" value="Genomic_DNA"/>
</dbReference>
<protein>
    <recommendedName>
        <fullName evidence="2">TPR repeat domain-containing protein</fullName>
    </recommendedName>
</protein>
<dbReference type="Pfam" id="PF23275">
    <property type="entry name" value="TPR_23"/>
    <property type="match status" value="1"/>
</dbReference>
<accession>A0ABR9HGH1</accession>
<organism evidence="3 4">
    <name type="scientific">Nocardiopsis terrae</name>
    <dbReference type="NCBI Taxonomy" id="372655"/>
    <lineage>
        <taxon>Bacteria</taxon>
        <taxon>Bacillati</taxon>
        <taxon>Actinomycetota</taxon>
        <taxon>Actinomycetes</taxon>
        <taxon>Streptosporangiales</taxon>
        <taxon>Nocardiopsidaceae</taxon>
        <taxon>Nocardiopsis</taxon>
    </lineage>
</organism>